<reference evidence="2 3" key="1">
    <citation type="journal article" date="2010" name="PLoS Genet.">
        <title>De novo assembly of a 40 Mb eukaryotic genome from short sequence reads: Sordaria macrospora, a model organism for fungal morphogenesis.</title>
        <authorList>
            <person name="Nowrousian M."/>
            <person name="Stajich J."/>
            <person name="Chu M."/>
            <person name="Engh I."/>
            <person name="Espagne E."/>
            <person name="Halliday K."/>
            <person name="Kamerewerd J."/>
            <person name="Kempken F."/>
            <person name="Knab B."/>
            <person name="Kuo H.C."/>
            <person name="Osiewacz H.D."/>
            <person name="Poeggeler S."/>
            <person name="Read N."/>
            <person name="Seiler S."/>
            <person name="Smith K."/>
            <person name="Zickler D."/>
            <person name="Kueck U."/>
            <person name="Freitag M."/>
        </authorList>
    </citation>
    <scope>NUCLEOTIDE SEQUENCE [LARGE SCALE GENOMIC DNA]</scope>
    <source>
        <strain evidence="3">ATCC MYA-333 / DSM 997 / K(L3346) / K-hell</strain>
        <tissue evidence="2">Mycelium</tissue>
    </source>
</reference>
<dbReference type="AlphaFoldDB" id="F7W784"/>
<dbReference type="GeneID" id="10801865"/>
<protein>
    <submittedName>
        <fullName evidence="2">WGS project CABT00000000 data, contig 2.38</fullName>
    </submittedName>
</protein>
<accession>F7W784</accession>
<feature type="compositionally biased region" description="Acidic residues" evidence="1">
    <location>
        <begin position="165"/>
        <end position="182"/>
    </location>
</feature>
<feature type="region of interest" description="Disordered" evidence="1">
    <location>
        <begin position="157"/>
        <end position="182"/>
    </location>
</feature>
<dbReference type="EMBL" id="CABT02000038">
    <property type="protein sequence ID" value="CCC13375.1"/>
    <property type="molecule type" value="Genomic_DNA"/>
</dbReference>
<sequence>MLPAILSIALSPDCGTASALVYCAMPHTFFPKTVSSVSPPSILFFKMKVMTIRPLTMSFPLTVEREGFNVYWVTITSERLEVCVLHTCGPAWIHIEGEVISRFVCRGGSGVFVPFDAVMMVESRPVRVVLITEGVTMIRVQSPRGAMMIIFDRLDAEAASQGQEAQDEEEEEEEDEYVPPSP</sequence>
<evidence type="ECO:0000256" key="1">
    <source>
        <dbReference type="SAM" id="MobiDB-lite"/>
    </source>
</evidence>
<organism evidence="2 3">
    <name type="scientific">Sordaria macrospora (strain ATCC MYA-333 / DSM 997 / K(L3346) / K-hell)</name>
    <dbReference type="NCBI Taxonomy" id="771870"/>
    <lineage>
        <taxon>Eukaryota</taxon>
        <taxon>Fungi</taxon>
        <taxon>Dikarya</taxon>
        <taxon>Ascomycota</taxon>
        <taxon>Pezizomycotina</taxon>
        <taxon>Sordariomycetes</taxon>
        <taxon>Sordariomycetidae</taxon>
        <taxon>Sordariales</taxon>
        <taxon>Sordariaceae</taxon>
        <taxon>Sordaria</taxon>
    </lineage>
</organism>
<gene>
    <name evidence="2" type="ORF">SMAC_06873</name>
</gene>
<proteinExistence type="predicted"/>
<dbReference type="HOGENOM" id="CLU_1482878_0_0_1"/>
<dbReference type="Proteomes" id="UP000001881">
    <property type="component" value="Unassembled WGS sequence"/>
</dbReference>
<dbReference type="KEGG" id="smp:10801865"/>
<name>F7W784_SORMK</name>
<evidence type="ECO:0000313" key="2">
    <source>
        <dbReference type="EMBL" id="CCC13375.1"/>
    </source>
</evidence>
<comment type="caution">
    <text evidence="2">The sequence shown here is derived from an EMBL/GenBank/DDBJ whole genome shotgun (WGS) entry which is preliminary data.</text>
</comment>
<evidence type="ECO:0000313" key="3">
    <source>
        <dbReference type="Proteomes" id="UP000001881"/>
    </source>
</evidence>
<dbReference type="VEuPathDB" id="FungiDB:SMAC_06873"/>
<dbReference type="InParanoid" id="F7W784"/>
<keyword evidence="3" id="KW-1185">Reference proteome</keyword>